<reference evidence="2" key="1">
    <citation type="submission" date="2023-07" db="EMBL/GenBank/DDBJ databases">
        <authorList>
            <consortium name="CYATHOMIX"/>
        </authorList>
    </citation>
    <scope>NUCLEOTIDE SEQUENCE</scope>
    <source>
        <strain evidence="2">N/A</strain>
    </source>
</reference>
<evidence type="ECO:0000256" key="1">
    <source>
        <dbReference type="SAM" id="SignalP"/>
    </source>
</evidence>
<proteinExistence type="predicted"/>
<sequence>MNVVELVLLAACTALLFSFAHSSPVNEQRLYELSPEEFEQAKLYENLRQALAEADENQMSKRAQTFVRFGKRAQPFVRFGKRAQTFVRFG</sequence>
<gene>
    <name evidence="2" type="ORF">CYNAS_LOCUS18479</name>
</gene>
<feature type="chain" id="PRO_5041378052" evidence="1">
    <location>
        <begin position="23"/>
        <end position="90"/>
    </location>
</feature>
<protein>
    <submittedName>
        <fullName evidence="2">Uncharacterized protein</fullName>
    </submittedName>
</protein>
<name>A0AA36H984_CYLNA</name>
<accession>A0AA36H984</accession>
<keyword evidence="3" id="KW-1185">Reference proteome</keyword>
<comment type="caution">
    <text evidence="2">The sequence shown here is derived from an EMBL/GenBank/DDBJ whole genome shotgun (WGS) entry which is preliminary data.</text>
</comment>
<organism evidence="2 3">
    <name type="scientific">Cylicocyclus nassatus</name>
    <name type="common">Nematode worm</name>
    <dbReference type="NCBI Taxonomy" id="53992"/>
    <lineage>
        <taxon>Eukaryota</taxon>
        <taxon>Metazoa</taxon>
        <taxon>Ecdysozoa</taxon>
        <taxon>Nematoda</taxon>
        <taxon>Chromadorea</taxon>
        <taxon>Rhabditida</taxon>
        <taxon>Rhabditina</taxon>
        <taxon>Rhabditomorpha</taxon>
        <taxon>Strongyloidea</taxon>
        <taxon>Strongylidae</taxon>
        <taxon>Cylicocyclus</taxon>
    </lineage>
</organism>
<keyword evidence="1" id="KW-0732">Signal</keyword>
<dbReference type="Proteomes" id="UP001176961">
    <property type="component" value="Unassembled WGS sequence"/>
</dbReference>
<feature type="signal peptide" evidence="1">
    <location>
        <begin position="1"/>
        <end position="22"/>
    </location>
</feature>
<evidence type="ECO:0000313" key="3">
    <source>
        <dbReference type="Proteomes" id="UP001176961"/>
    </source>
</evidence>
<dbReference type="AlphaFoldDB" id="A0AA36H984"/>
<dbReference type="EMBL" id="CATQJL010000316">
    <property type="protein sequence ID" value="CAJ0606496.1"/>
    <property type="molecule type" value="Genomic_DNA"/>
</dbReference>
<evidence type="ECO:0000313" key="2">
    <source>
        <dbReference type="EMBL" id="CAJ0606496.1"/>
    </source>
</evidence>